<dbReference type="Pfam" id="PF00067">
    <property type="entry name" value="p450"/>
    <property type="match status" value="1"/>
</dbReference>
<proteinExistence type="evidence at transcript level"/>
<dbReference type="GO" id="GO:0004497">
    <property type="term" value="F:monooxygenase activity"/>
    <property type="evidence" value="ECO:0007669"/>
    <property type="project" value="UniProtKB-KW"/>
</dbReference>
<dbReference type="GO" id="GO:0020037">
    <property type="term" value="F:heme binding"/>
    <property type="evidence" value="ECO:0007669"/>
    <property type="project" value="InterPro"/>
</dbReference>
<feature type="binding site" description="axial binding residue" evidence="8">
    <location>
        <position position="457"/>
    </location>
    <ligand>
        <name>heme</name>
        <dbReference type="ChEBI" id="CHEBI:30413"/>
    </ligand>
    <ligandPart>
        <name>Fe</name>
        <dbReference type="ChEBI" id="CHEBI:18248"/>
    </ligandPart>
</feature>
<evidence type="ECO:0000256" key="2">
    <source>
        <dbReference type="ARBA" id="ARBA00010617"/>
    </source>
</evidence>
<evidence type="ECO:0000256" key="9">
    <source>
        <dbReference type="RuleBase" id="RU000461"/>
    </source>
</evidence>
<comment type="similarity">
    <text evidence="2 9">Belongs to the cytochrome P450 family.</text>
</comment>
<keyword evidence="5 9" id="KW-0560">Oxidoreductase</keyword>
<dbReference type="Gene3D" id="1.10.630.10">
    <property type="entry name" value="Cytochrome P450"/>
    <property type="match status" value="1"/>
</dbReference>
<protein>
    <submittedName>
        <fullName evidence="11">Putative cytochrome</fullName>
    </submittedName>
</protein>
<evidence type="ECO:0000256" key="7">
    <source>
        <dbReference type="ARBA" id="ARBA00023033"/>
    </source>
</evidence>
<feature type="transmembrane region" description="Helical" evidence="10">
    <location>
        <begin position="6"/>
        <end position="26"/>
    </location>
</feature>
<keyword evidence="6 8" id="KW-0408">Iron</keyword>
<evidence type="ECO:0000256" key="1">
    <source>
        <dbReference type="ARBA" id="ARBA00001971"/>
    </source>
</evidence>
<evidence type="ECO:0000256" key="8">
    <source>
        <dbReference type="PIRSR" id="PIRSR602401-1"/>
    </source>
</evidence>
<dbReference type="PROSITE" id="PS00086">
    <property type="entry name" value="CYTOCHROME_P450"/>
    <property type="match status" value="1"/>
</dbReference>
<dbReference type="AlphaFoldDB" id="U5EWR0"/>
<dbReference type="InterPro" id="IPR036396">
    <property type="entry name" value="Cyt_P450_sf"/>
</dbReference>
<keyword evidence="7 9" id="KW-0503">Monooxygenase</keyword>
<dbReference type="InterPro" id="IPR001128">
    <property type="entry name" value="Cyt_P450"/>
</dbReference>
<dbReference type="PANTHER" id="PTHR24291">
    <property type="entry name" value="CYTOCHROME P450 FAMILY 4"/>
    <property type="match status" value="1"/>
</dbReference>
<keyword evidence="4 8" id="KW-0479">Metal-binding</keyword>
<reference evidence="11" key="1">
    <citation type="journal article" date="2014" name="Insect Biochem. Mol. Biol.">
        <title>An insight into the sialome of the frog biting fly, Corethrella appendiculata.</title>
        <authorList>
            <person name="Ribeiro J.M.C."/>
            <person name="Chagas A.C."/>
            <person name="Pham V.M."/>
            <person name="Lounibos L.P."/>
            <person name="Calvo E."/>
        </authorList>
    </citation>
    <scope>NUCLEOTIDE SEQUENCE</scope>
    <source>
        <tissue evidence="11">Salivary glands</tissue>
    </source>
</reference>
<dbReference type="InterPro" id="IPR050196">
    <property type="entry name" value="Cytochrome_P450_Monoox"/>
</dbReference>
<dbReference type="CDD" id="cd20628">
    <property type="entry name" value="CYP4"/>
    <property type="match status" value="1"/>
</dbReference>
<sequence>MTSEILTYLIGFAIIVVFTKLIRWYLKHQEYSKVINKIPGPTSYPLIGSMTHFINVPRSERFYVVKKWSETYPDIFRVWIGMQANIFVSNPEYIERLIGSTKHIEKSPGYNFLLKWLGRGLLTSFGDRWHKHRKILTPTFHFSILDTFCSIFGEQSIVLVNCLKEYSDTGKPLDIFPYITRATLDTICETAMGVKLNAQTGDKNNEYVTAVHNFSALFSKRRISPWLNSDLVFYSTAMGREYQKAIDTLHKFSTTIIAERKMARKSKECDDNVESDDLGKKKKLAFLDLLLEANENNHQLTDTDIREEVDTFMFEGHDTTAAGISWTLFFLGLNADVQEKAFQELDEIFQGSDRLATMKDLNEMKYLERVIKESLRLRPPVPFFSRTTSEDEFLGKYFVPKGTFVSINTYYLHRNEKYFPDPDKFDPDRFANDSEKYKSVEKHPFAYIPFSAGPRNCIGQKFALLEEKSLLSGVIRNYKIKSVQKREDVHICSEMIARPYEGIKVLLEKRL</sequence>
<dbReference type="PRINTS" id="PR00463">
    <property type="entry name" value="EP450I"/>
</dbReference>
<dbReference type="InterPro" id="IPR017972">
    <property type="entry name" value="Cyt_P450_CS"/>
</dbReference>
<keyword evidence="10" id="KW-0812">Transmembrane</keyword>
<evidence type="ECO:0000256" key="5">
    <source>
        <dbReference type="ARBA" id="ARBA00023002"/>
    </source>
</evidence>
<dbReference type="GO" id="GO:0005506">
    <property type="term" value="F:iron ion binding"/>
    <property type="evidence" value="ECO:0007669"/>
    <property type="project" value="InterPro"/>
</dbReference>
<evidence type="ECO:0000256" key="10">
    <source>
        <dbReference type="SAM" id="Phobius"/>
    </source>
</evidence>
<dbReference type="GO" id="GO:0016705">
    <property type="term" value="F:oxidoreductase activity, acting on paired donors, with incorporation or reduction of molecular oxygen"/>
    <property type="evidence" value="ECO:0007669"/>
    <property type="project" value="InterPro"/>
</dbReference>
<dbReference type="InterPro" id="IPR002401">
    <property type="entry name" value="Cyt_P450_E_grp-I"/>
</dbReference>
<accession>U5EWR0</accession>
<evidence type="ECO:0000256" key="6">
    <source>
        <dbReference type="ARBA" id="ARBA00023004"/>
    </source>
</evidence>
<evidence type="ECO:0000313" key="11">
    <source>
        <dbReference type="EMBL" id="JAB58572.1"/>
    </source>
</evidence>
<organism evidence="11">
    <name type="scientific">Corethrella appendiculata</name>
    <dbReference type="NCBI Taxonomy" id="1370023"/>
    <lineage>
        <taxon>Eukaryota</taxon>
        <taxon>Metazoa</taxon>
        <taxon>Ecdysozoa</taxon>
        <taxon>Arthropoda</taxon>
        <taxon>Hexapoda</taxon>
        <taxon>Insecta</taxon>
        <taxon>Pterygota</taxon>
        <taxon>Neoptera</taxon>
        <taxon>Endopterygota</taxon>
        <taxon>Diptera</taxon>
        <taxon>Nematocera</taxon>
        <taxon>Culicoidea</taxon>
        <taxon>Chaoboridae</taxon>
        <taxon>Corethrella</taxon>
    </lineage>
</organism>
<keyword evidence="10" id="KW-1133">Transmembrane helix</keyword>
<keyword evidence="3 8" id="KW-0349">Heme</keyword>
<evidence type="ECO:0000256" key="4">
    <source>
        <dbReference type="ARBA" id="ARBA00022723"/>
    </source>
</evidence>
<comment type="cofactor">
    <cofactor evidence="1 8">
        <name>heme</name>
        <dbReference type="ChEBI" id="CHEBI:30413"/>
    </cofactor>
</comment>
<dbReference type="EMBL" id="GANO01001299">
    <property type="protein sequence ID" value="JAB58572.1"/>
    <property type="molecule type" value="mRNA"/>
</dbReference>
<dbReference type="PANTHER" id="PTHR24291:SF209">
    <property type="entry name" value="CYTOCHROME P450-LIKE PROTEIN"/>
    <property type="match status" value="1"/>
</dbReference>
<evidence type="ECO:0000256" key="3">
    <source>
        <dbReference type="ARBA" id="ARBA00022617"/>
    </source>
</evidence>
<dbReference type="SUPFAM" id="SSF48264">
    <property type="entry name" value="Cytochrome P450"/>
    <property type="match status" value="1"/>
</dbReference>
<dbReference type="PRINTS" id="PR00385">
    <property type="entry name" value="P450"/>
</dbReference>
<name>U5EWR0_9DIPT</name>
<keyword evidence="10" id="KW-0472">Membrane</keyword>